<reference evidence="3" key="5">
    <citation type="submission" date="2025-09" db="UniProtKB">
        <authorList>
            <consortium name="Ensembl"/>
        </authorList>
    </citation>
    <scope>IDENTIFICATION</scope>
</reference>
<sequence>MWKWCGRTFLLVQVIASNGLEIESNSDEAGDGTSQIWEKNKRMGVLTFPDDNEEVPFCERVLTAVQNWFSLFGWSKGMHSISIPYSLRRSEKAEILDLDKDLFESASKRAWTDVLLQIYKVKCDISKTFSYAKYMDSIPKINPDSLASNIYSAPERCLLTWLNIHYENMRHHVWKDCQKGGIPAMRWVINFDANLLDSLVLAAVLAHYCPSMISTHFVNMYTFPSSPEQYLHNSLVFLNAFHTIGLNFDIQVTEMICLSRKGWEVETEVMLIEDQLFIDNHTIYFTLELKQVFFIEYLYWSRLFSTIFPIYFTQKH</sequence>
<reference evidence="3" key="4">
    <citation type="submission" date="2025-08" db="UniProtKB">
        <authorList>
            <consortium name="Ensembl"/>
        </authorList>
    </citation>
    <scope>IDENTIFICATION</scope>
</reference>
<reference evidence="4" key="1">
    <citation type="journal article" date="2006" name="Science">
        <title>Ancient noncoding elements conserved in the human genome.</title>
        <authorList>
            <person name="Venkatesh B."/>
            <person name="Kirkness E.F."/>
            <person name="Loh Y.H."/>
            <person name="Halpern A.L."/>
            <person name="Lee A.P."/>
            <person name="Johnson J."/>
            <person name="Dandona N."/>
            <person name="Viswanathan L.D."/>
            <person name="Tay A."/>
            <person name="Venter J.C."/>
            <person name="Strausberg R.L."/>
            <person name="Brenner S."/>
        </authorList>
    </citation>
    <scope>NUCLEOTIDE SEQUENCE [LARGE SCALE GENOMIC DNA]</scope>
</reference>
<dbReference type="GO" id="GO:0005929">
    <property type="term" value="C:cilium"/>
    <property type="evidence" value="ECO:0007669"/>
    <property type="project" value="TreeGrafter"/>
</dbReference>
<feature type="domain" description="Calponin-homology (CH)" evidence="2">
    <location>
        <begin position="152"/>
        <end position="276"/>
    </location>
</feature>
<keyword evidence="1" id="KW-0732">Signal</keyword>
<feature type="chain" id="PRO_5021477334" description="Calponin-homology (CH) domain-containing protein" evidence="1">
    <location>
        <begin position="20"/>
        <end position="316"/>
    </location>
</feature>
<dbReference type="Ensembl" id="ENSCMIT00000025683.1">
    <property type="protein sequence ID" value="ENSCMIP00000025270.1"/>
    <property type="gene ID" value="ENSCMIG00000011118.1"/>
</dbReference>
<accession>A0A4W3IXA4</accession>
<reference evidence="4" key="2">
    <citation type="journal article" date="2007" name="PLoS Biol.">
        <title>Survey sequencing and comparative analysis of the elephant shark (Callorhinchus milii) genome.</title>
        <authorList>
            <person name="Venkatesh B."/>
            <person name="Kirkness E.F."/>
            <person name="Loh Y.H."/>
            <person name="Halpern A.L."/>
            <person name="Lee A.P."/>
            <person name="Johnson J."/>
            <person name="Dandona N."/>
            <person name="Viswanathan L.D."/>
            <person name="Tay A."/>
            <person name="Venter J.C."/>
            <person name="Strausberg R.L."/>
            <person name="Brenner S."/>
        </authorList>
    </citation>
    <scope>NUCLEOTIDE SEQUENCE [LARGE SCALE GENOMIC DNA]</scope>
</reference>
<evidence type="ECO:0000259" key="2">
    <source>
        <dbReference type="PROSITE" id="PS50021"/>
    </source>
</evidence>
<organism evidence="3 4">
    <name type="scientific">Callorhinchus milii</name>
    <name type="common">Ghost shark</name>
    <dbReference type="NCBI Taxonomy" id="7868"/>
    <lineage>
        <taxon>Eukaryota</taxon>
        <taxon>Metazoa</taxon>
        <taxon>Chordata</taxon>
        <taxon>Craniata</taxon>
        <taxon>Vertebrata</taxon>
        <taxon>Chondrichthyes</taxon>
        <taxon>Holocephali</taxon>
        <taxon>Chimaeriformes</taxon>
        <taxon>Callorhinchidae</taxon>
        <taxon>Callorhinchus</taxon>
    </lineage>
</organism>
<dbReference type="PROSITE" id="PS50021">
    <property type="entry name" value="CH"/>
    <property type="match status" value="1"/>
</dbReference>
<dbReference type="InterPro" id="IPR001715">
    <property type="entry name" value="CH_dom"/>
</dbReference>
<keyword evidence="4" id="KW-1185">Reference proteome</keyword>
<dbReference type="STRING" id="7868.ENSCMIP00000025270"/>
<protein>
    <recommendedName>
        <fullName evidence="2">Calponin-homology (CH) domain-containing protein</fullName>
    </recommendedName>
</protein>
<feature type="signal peptide" evidence="1">
    <location>
        <begin position="1"/>
        <end position="19"/>
    </location>
</feature>
<dbReference type="GeneTree" id="ENSGT00940000163254"/>
<proteinExistence type="predicted"/>
<dbReference type="PANTHER" id="PTHR45912">
    <property type="entry name" value="CILIA- AND FLAGELLA-ASSOCIATED PROTEIN 47"/>
    <property type="match status" value="1"/>
</dbReference>
<dbReference type="InterPro" id="IPR036872">
    <property type="entry name" value="CH_dom_sf"/>
</dbReference>
<dbReference type="Proteomes" id="UP000314986">
    <property type="component" value="Unassembled WGS sequence"/>
</dbReference>
<dbReference type="SUPFAM" id="SSF47576">
    <property type="entry name" value="Calponin-homology domain, CH-domain"/>
    <property type="match status" value="1"/>
</dbReference>
<dbReference type="GO" id="GO:0007288">
    <property type="term" value="P:sperm axoneme assembly"/>
    <property type="evidence" value="ECO:0007669"/>
    <property type="project" value="TreeGrafter"/>
</dbReference>
<dbReference type="PANTHER" id="PTHR45912:SF3">
    <property type="entry name" value="CILIA- AND FLAGELLA-ASSOCIATED PROTEIN 47"/>
    <property type="match status" value="1"/>
</dbReference>
<dbReference type="InParanoid" id="A0A4W3IXA4"/>
<name>A0A4W3IXA4_CALMI</name>
<evidence type="ECO:0000313" key="4">
    <source>
        <dbReference type="Proteomes" id="UP000314986"/>
    </source>
</evidence>
<dbReference type="AlphaFoldDB" id="A0A4W3IXA4"/>
<reference evidence="4" key="3">
    <citation type="journal article" date="2014" name="Nature">
        <title>Elephant shark genome provides unique insights into gnathostome evolution.</title>
        <authorList>
            <consortium name="International Elephant Shark Genome Sequencing Consortium"/>
            <person name="Venkatesh B."/>
            <person name="Lee A.P."/>
            <person name="Ravi V."/>
            <person name="Maurya A.K."/>
            <person name="Lian M.M."/>
            <person name="Swann J.B."/>
            <person name="Ohta Y."/>
            <person name="Flajnik M.F."/>
            <person name="Sutoh Y."/>
            <person name="Kasahara M."/>
            <person name="Hoon S."/>
            <person name="Gangu V."/>
            <person name="Roy S.W."/>
            <person name="Irimia M."/>
            <person name="Korzh V."/>
            <person name="Kondrychyn I."/>
            <person name="Lim Z.W."/>
            <person name="Tay B.H."/>
            <person name="Tohari S."/>
            <person name="Kong K.W."/>
            <person name="Ho S."/>
            <person name="Lorente-Galdos B."/>
            <person name="Quilez J."/>
            <person name="Marques-Bonet T."/>
            <person name="Raney B.J."/>
            <person name="Ingham P.W."/>
            <person name="Tay A."/>
            <person name="Hillier L.W."/>
            <person name="Minx P."/>
            <person name="Boehm T."/>
            <person name="Wilson R.K."/>
            <person name="Brenner S."/>
            <person name="Warren W.C."/>
        </authorList>
    </citation>
    <scope>NUCLEOTIDE SEQUENCE [LARGE SCALE GENOMIC DNA]</scope>
</reference>
<evidence type="ECO:0000256" key="1">
    <source>
        <dbReference type="SAM" id="SignalP"/>
    </source>
</evidence>
<evidence type="ECO:0000313" key="3">
    <source>
        <dbReference type="Ensembl" id="ENSCMIP00000025270.1"/>
    </source>
</evidence>